<gene>
    <name evidence="2" type="ORF">AWB75_04164</name>
</gene>
<feature type="region of interest" description="Disordered" evidence="1">
    <location>
        <begin position="286"/>
        <end position="305"/>
    </location>
</feature>
<organism evidence="2 3">
    <name type="scientific">Caballeronia catudaia</name>
    <dbReference type="NCBI Taxonomy" id="1777136"/>
    <lineage>
        <taxon>Bacteria</taxon>
        <taxon>Pseudomonadati</taxon>
        <taxon>Pseudomonadota</taxon>
        <taxon>Betaproteobacteria</taxon>
        <taxon>Burkholderiales</taxon>
        <taxon>Burkholderiaceae</taxon>
        <taxon>Caballeronia</taxon>
    </lineage>
</organism>
<dbReference type="AlphaFoldDB" id="A0A158BWX5"/>
<dbReference type="Proteomes" id="UP000054870">
    <property type="component" value="Unassembled WGS sequence"/>
</dbReference>
<dbReference type="RefSeq" id="WP_061125968.1">
    <property type="nucleotide sequence ID" value="NZ_FCOF02000019.1"/>
</dbReference>
<keyword evidence="3" id="KW-1185">Reference proteome</keyword>
<accession>A0A158BWX5</accession>
<feature type="region of interest" description="Disordered" evidence="1">
    <location>
        <begin position="1"/>
        <end position="21"/>
    </location>
</feature>
<evidence type="ECO:0000256" key="1">
    <source>
        <dbReference type="SAM" id="MobiDB-lite"/>
    </source>
</evidence>
<sequence>MEVPSNVPDPDREGPKVGRQQRLDSEVHRYLASGDYDSNFAGWPGNNFVDVAQRATQCLKTALAEETLRRAHGFRTRVSLPDDLHAWAHDKLAPMVCGLFPAAERSIILDTLARSVVFLTPDNIAAVLAEQRWLSTAWEVANLYLAGVGAPVLSEEARGIVGLSEETTCFVSIVYFEETDPFADFVVHEAAHVFHNCKRATVGLGESRRKEYLLNVDYSKRETFAYACEAYSRIVSLGAGVRQQQAALEQHAKASLPPDDRVDHDEYLDILRDATSARNGWQKILKRCAPRQQPRPGLGRTPAPA</sequence>
<protein>
    <submittedName>
        <fullName evidence="2">Uncharacterized protein</fullName>
    </submittedName>
</protein>
<name>A0A158BWX5_9BURK</name>
<feature type="compositionally biased region" description="Basic and acidic residues" evidence="1">
    <location>
        <begin position="9"/>
        <end position="21"/>
    </location>
</feature>
<proteinExistence type="predicted"/>
<dbReference type="OrthoDB" id="8523530at2"/>
<evidence type="ECO:0000313" key="3">
    <source>
        <dbReference type="Proteomes" id="UP000054870"/>
    </source>
</evidence>
<dbReference type="EMBL" id="FCOF02000019">
    <property type="protein sequence ID" value="SAK74592.1"/>
    <property type="molecule type" value="Genomic_DNA"/>
</dbReference>
<reference evidence="2" key="1">
    <citation type="submission" date="2016-01" db="EMBL/GenBank/DDBJ databases">
        <authorList>
            <person name="Peeters C."/>
        </authorList>
    </citation>
    <scope>NUCLEOTIDE SEQUENCE [LARGE SCALE GENOMIC DNA]</scope>
    <source>
        <strain evidence="2">LMG 29318</strain>
    </source>
</reference>
<comment type="caution">
    <text evidence="2">The sequence shown here is derived from an EMBL/GenBank/DDBJ whole genome shotgun (WGS) entry which is preliminary data.</text>
</comment>
<evidence type="ECO:0000313" key="2">
    <source>
        <dbReference type="EMBL" id="SAK74592.1"/>
    </source>
</evidence>